<organism evidence="4 5">
    <name type="scientific">Paraconiothyrium brasiliense</name>
    <dbReference type="NCBI Taxonomy" id="300254"/>
    <lineage>
        <taxon>Eukaryota</taxon>
        <taxon>Fungi</taxon>
        <taxon>Dikarya</taxon>
        <taxon>Ascomycota</taxon>
        <taxon>Pezizomycotina</taxon>
        <taxon>Dothideomycetes</taxon>
        <taxon>Pleosporomycetidae</taxon>
        <taxon>Pleosporales</taxon>
        <taxon>Massarineae</taxon>
        <taxon>Didymosphaeriaceae</taxon>
        <taxon>Paraconiothyrium</taxon>
    </lineage>
</organism>
<gene>
    <name evidence="4" type="ORF">SLS60_001725</name>
</gene>
<proteinExistence type="inferred from homology"/>
<dbReference type="InterPro" id="IPR001466">
    <property type="entry name" value="Beta-lactam-related"/>
</dbReference>
<dbReference type="SUPFAM" id="SSF56601">
    <property type="entry name" value="beta-lactamase/transpeptidase-like"/>
    <property type="match status" value="1"/>
</dbReference>
<sequence length="416" mass="45447">MSSVLDNACKRAVSPGTERLLAGMTLAAAGGINDEKLEKEDFLAAYGTFQLDASSEPFTTKTPMWFASMTKFVTSVAVLQCIDRDLFGLESPSDVDRLLPEWSQPQILTGFEDGQPKLQKARGKITAGRLISHTSGLAYDFHPGLLLQWRQSRGEGPRAMRGTIPDVFTTPLLFEPGTGWAYGPGHDVAGLMVARANNCTLEEYMRENIFDVLGMDDTTFEPRAHNGVAARLPPMVGRPLPDEPLSDETASLNNTRNLMLDHKDQYGSGGLFSTAEDYLKLLKSILRNDGRILRPETVDTLFTSTMSPSSDVALNTTLTNPAMAAAMIPGEPMVGSPGTGHWTHSLLGLISLTAKEGGLQAGWTQWGGAPNLKWWIDRKGNSCGIFATQLSPPGEKRHQQITHFFQQEMATRYGRS</sequence>
<dbReference type="Pfam" id="PF00144">
    <property type="entry name" value="Beta-lactamase"/>
    <property type="match status" value="1"/>
</dbReference>
<accession>A0ABR3S057</accession>
<evidence type="ECO:0000313" key="5">
    <source>
        <dbReference type="Proteomes" id="UP001521785"/>
    </source>
</evidence>
<protein>
    <recommendedName>
        <fullName evidence="3">Beta-lactamase-related domain-containing protein</fullName>
    </recommendedName>
</protein>
<keyword evidence="5" id="KW-1185">Reference proteome</keyword>
<evidence type="ECO:0000256" key="1">
    <source>
        <dbReference type="ARBA" id="ARBA00009009"/>
    </source>
</evidence>
<dbReference type="Proteomes" id="UP001521785">
    <property type="component" value="Unassembled WGS sequence"/>
</dbReference>
<dbReference type="Gene3D" id="3.40.710.10">
    <property type="entry name" value="DD-peptidase/beta-lactamase superfamily"/>
    <property type="match status" value="1"/>
</dbReference>
<evidence type="ECO:0000313" key="4">
    <source>
        <dbReference type="EMBL" id="KAL1610060.1"/>
    </source>
</evidence>
<feature type="domain" description="Beta-lactamase-related" evidence="3">
    <location>
        <begin position="45"/>
        <end position="398"/>
    </location>
</feature>
<reference evidence="4 5" key="1">
    <citation type="submission" date="2024-02" db="EMBL/GenBank/DDBJ databases">
        <title>De novo assembly and annotation of 12 fungi associated with fruit tree decline syndrome in Ontario, Canada.</title>
        <authorList>
            <person name="Sulman M."/>
            <person name="Ellouze W."/>
            <person name="Ilyukhin E."/>
        </authorList>
    </citation>
    <scope>NUCLEOTIDE SEQUENCE [LARGE SCALE GENOMIC DNA]</scope>
    <source>
        <strain evidence="4 5">M42-189</strain>
    </source>
</reference>
<comment type="similarity">
    <text evidence="1">Belongs to the class-A beta-lactamase family.</text>
</comment>
<dbReference type="InterPro" id="IPR050789">
    <property type="entry name" value="Diverse_Enzym_Activities"/>
</dbReference>
<dbReference type="PANTHER" id="PTHR43283:SF17">
    <property type="entry name" value="(LOVD), PUTATIVE (AFU_ORTHOLOGUE AFUA_5G00920)-RELATED"/>
    <property type="match status" value="1"/>
</dbReference>
<evidence type="ECO:0000259" key="3">
    <source>
        <dbReference type="Pfam" id="PF00144"/>
    </source>
</evidence>
<dbReference type="EMBL" id="JAKJXO020000002">
    <property type="protein sequence ID" value="KAL1610060.1"/>
    <property type="molecule type" value="Genomic_DNA"/>
</dbReference>
<dbReference type="PANTHER" id="PTHR43283">
    <property type="entry name" value="BETA-LACTAMASE-RELATED"/>
    <property type="match status" value="1"/>
</dbReference>
<dbReference type="InterPro" id="IPR012338">
    <property type="entry name" value="Beta-lactam/transpept-like"/>
</dbReference>
<comment type="caution">
    <text evidence="4">The sequence shown here is derived from an EMBL/GenBank/DDBJ whole genome shotgun (WGS) entry which is preliminary data.</text>
</comment>
<evidence type="ECO:0000256" key="2">
    <source>
        <dbReference type="ARBA" id="ARBA00022801"/>
    </source>
</evidence>
<name>A0ABR3S057_9PLEO</name>
<keyword evidence="2" id="KW-0378">Hydrolase</keyword>